<gene>
    <name evidence="8" type="ORF">BDA96_08G165100</name>
</gene>
<organism evidence="8 9">
    <name type="scientific">Sorghum bicolor</name>
    <name type="common">Sorghum</name>
    <name type="synonym">Sorghum vulgare</name>
    <dbReference type="NCBI Taxonomy" id="4558"/>
    <lineage>
        <taxon>Eukaryota</taxon>
        <taxon>Viridiplantae</taxon>
        <taxon>Streptophyta</taxon>
        <taxon>Embryophyta</taxon>
        <taxon>Tracheophyta</taxon>
        <taxon>Spermatophyta</taxon>
        <taxon>Magnoliopsida</taxon>
        <taxon>Liliopsida</taxon>
        <taxon>Poales</taxon>
        <taxon>Poaceae</taxon>
        <taxon>PACMAD clade</taxon>
        <taxon>Panicoideae</taxon>
        <taxon>Andropogonodae</taxon>
        <taxon>Andropogoneae</taxon>
        <taxon>Sorghinae</taxon>
        <taxon>Sorghum</taxon>
    </lineage>
</organism>
<dbReference type="Proteomes" id="UP000807115">
    <property type="component" value="Chromosome 8"/>
</dbReference>
<dbReference type="PANTHER" id="PTHR31391:SF140">
    <property type="entry name" value="B3 DOMAIN-CONTAINING PROTEIN OS12G0591400"/>
    <property type="match status" value="1"/>
</dbReference>
<evidence type="ECO:0000256" key="5">
    <source>
        <dbReference type="ARBA" id="ARBA00023242"/>
    </source>
</evidence>
<feature type="compositionally biased region" description="Basic residues" evidence="6">
    <location>
        <begin position="175"/>
        <end position="188"/>
    </location>
</feature>
<evidence type="ECO:0000313" key="8">
    <source>
        <dbReference type="EMBL" id="KAG0521489.1"/>
    </source>
</evidence>
<evidence type="ECO:0000256" key="1">
    <source>
        <dbReference type="ARBA" id="ARBA00004123"/>
    </source>
</evidence>
<comment type="subcellular location">
    <subcellularLocation>
        <location evidence="1">Nucleus</location>
    </subcellularLocation>
</comment>
<feature type="domain" description="TF-B3" evidence="7">
    <location>
        <begin position="439"/>
        <end position="539"/>
    </location>
</feature>
<comment type="caution">
    <text evidence="8">The sequence shown here is derived from an EMBL/GenBank/DDBJ whole genome shotgun (WGS) entry which is preliminary data.</text>
</comment>
<reference evidence="8" key="1">
    <citation type="journal article" date="2019" name="BMC Genomics">
        <title>A new reference genome for Sorghum bicolor reveals high levels of sequence similarity between sweet and grain genotypes: implications for the genetics of sugar metabolism.</title>
        <authorList>
            <person name="Cooper E.A."/>
            <person name="Brenton Z.W."/>
            <person name="Flinn B.S."/>
            <person name="Jenkins J."/>
            <person name="Shu S."/>
            <person name="Flowers D."/>
            <person name="Luo F."/>
            <person name="Wang Y."/>
            <person name="Xia P."/>
            <person name="Barry K."/>
            <person name="Daum C."/>
            <person name="Lipzen A."/>
            <person name="Yoshinaga Y."/>
            <person name="Schmutz J."/>
            <person name="Saski C."/>
            <person name="Vermerris W."/>
            <person name="Kresovich S."/>
        </authorList>
    </citation>
    <scope>NUCLEOTIDE SEQUENCE</scope>
</reference>
<dbReference type="SMART" id="SM01019">
    <property type="entry name" value="B3"/>
    <property type="match status" value="3"/>
</dbReference>
<feature type="domain" description="TF-B3" evidence="7">
    <location>
        <begin position="286"/>
        <end position="384"/>
    </location>
</feature>
<dbReference type="PROSITE" id="PS50863">
    <property type="entry name" value="B3"/>
    <property type="match status" value="3"/>
</dbReference>
<feature type="domain" description="TF-B3" evidence="7">
    <location>
        <begin position="23"/>
        <end position="117"/>
    </location>
</feature>
<dbReference type="InterPro" id="IPR015300">
    <property type="entry name" value="DNA-bd_pseudobarrel_sf"/>
</dbReference>
<evidence type="ECO:0000259" key="7">
    <source>
        <dbReference type="PROSITE" id="PS50863"/>
    </source>
</evidence>
<dbReference type="Gene3D" id="2.40.330.10">
    <property type="entry name" value="DNA-binding pseudobarrel domain"/>
    <property type="match status" value="3"/>
</dbReference>
<keyword evidence="2" id="KW-0805">Transcription regulation</keyword>
<proteinExistence type="predicted"/>
<evidence type="ECO:0000256" key="3">
    <source>
        <dbReference type="ARBA" id="ARBA00023125"/>
    </source>
</evidence>
<reference evidence="8" key="2">
    <citation type="submission" date="2020-10" db="EMBL/GenBank/DDBJ databases">
        <authorList>
            <person name="Cooper E.A."/>
            <person name="Brenton Z.W."/>
            <person name="Flinn B.S."/>
            <person name="Jenkins J."/>
            <person name="Shu S."/>
            <person name="Flowers D."/>
            <person name="Luo F."/>
            <person name="Wang Y."/>
            <person name="Xia P."/>
            <person name="Barry K."/>
            <person name="Daum C."/>
            <person name="Lipzen A."/>
            <person name="Yoshinaga Y."/>
            <person name="Schmutz J."/>
            <person name="Saski C."/>
            <person name="Vermerris W."/>
            <person name="Kresovich S."/>
        </authorList>
    </citation>
    <scope>NUCLEOTIDE SEQUENCE</scope>
</reference>
<dbReference type="OrthoDB" id="590488at2759"/>
<evidence type="ECO:0000256" key="6">
    <source>
        <dbReference type="SAM" id="MobiDB-lite"/>
    </source>
</evidence>
<keyword evidence="5" id="KW-0539">Nucleus</keyword>
<keyword evidence="4" id="KW-0804">Transcription</keyword>
<feature type="compositionally biased region" description="Polar residues" evidence="6">
    <location>
        <begin position="217"/>
        <end position="229"/>
    </location>
</feature>
<sequence>MNKSGTVFKACIAHHYWHYMDAPKRFFKIMIGDFKNGVTIPKKFVANIREQMSEQVTLKVPDGKTYTIEVAEEQQNELVLRSGWPEFASAYELEQFDLLVFKNSGNSHLKVRIFDRSGCEKEISCVLLDSIPCMQERKGSHGKQMQSPTGKRLAVGSPSGSRKTPKMNPIDSPSQKKRHVSPTKRHGVAKPANMLPGHKSLTDEQRSKVEEKVGAMQSETPKMNPTDSLSQKKTEHFPSSEGIHQEPINSGVSHKLIMSWTVCSMTSEQKAKVLALEQKIQPKIPFYITAMYKKSLASGILPISKKYATKHLANENGTIQLCQLDGSKVWTINLDITANDRCAVSTGWMGFIRHNKLQEGDICIFQPSKNEKGLKLIFHSLAQRRCLQPPGYVPSAKSLRHGAAKPPYILPRFTSLTDEQKSKVEEKLRGIQSEIPAYVAVMKNSNVNSRMCILGISSAYAREYLPGGGENQLTMRMRLRRKDHTWEPDFQVRNGRQQIYGEGWRKFVTDNKLKPDHICLFNLKNTKTLTMDVHIIRKRSV</sequence>
<dbReference type="PANTHER" id="PTHR31391">
    <property type="entry name" value="B3 DOMAIN-CONTAINING PROTEIN OS11G0197600-RELATED"/>
    <property type="match status" value="1"/>
</dbReference>
<dbReference type="Pfam" id="PF02362">
    <property type="entry name" value="B3"/>
    <property type="match status" value="3"/>
</dbReference>
<accession>A0A921QG05</accession>
<evidence type="ECO:0000256" key="4">
    <source>
        <dbReference type="ARBA" id="ARBA00023163"/>
    </source>
</evidence>
<name>A0A921QG05_SORBI</name>
<keyword evidence="3" id="KW-0238">DNA-binding</keyword>
<protein>
    <recommendedName>
        <fullName evidence="7">TF-B3 domain-containing protein</fullName>
    </recommendedName>
</protein>
<dbReference type="SUPFAM" id="SSF101936">
    <property type="entry name" value="DNA-binding pseudobarrel domain"/>
    <property type="match status" value="3"/>
</dbReference>
<dbReference type="GO" id="GO:0003677">
    <property type="term" value="F:DNA binding"/>
    <property type="evidence" value="ECO:0007669"/>
    <property type="project" value="UniProtKB-KW"/>
</dbReference>
<dbReference type="InterPro" id="IPR003340">
    <property type="entry name" value="B3_DNA-bd"/>
</dbReference>
<evidence type="ECO:0000256" key="2">
    <source>
        <dbReference type="ARBA" id="ARBA00023015"/>
    </source>
</evidence>
<dbReference type="InterPro" id="IPR044837">
    <property type="entry name" value="REM16-like"/>
</dbReference>
<dbReference type="CDD" id="cd10017">
    <property type="entry name" value="B3_DNA"/>
    <property type="match status" value="3"/>
</dbReference>
<dbReference type="AlphaFoldDB" id="A0A921QG05"/>
<feature type="region of interest" description="Disordered" evidence="6">
    <location>
        <begin position="137"/>
        <end position="247"/>
    </location>
</feature>
<evidence type="ECO:0000313" key="9">
    <source>
        <dbReference type="Proteomes" id="UP000807115"/>
    </source>
</evidence>
<dbReference type="EMBL" id="CM027687">
    <property type="protein sequence ID" value="KAG0521489.1"/>
    <property type="molecule type" value="Genomic_DNA"/>
</dbReference>
<dbReference type="GO" id="GO:0005634">
    <property type="term" value="C:nucleus"/>
    <property type="evidence" value="ECO:0007669"/>
    <property type="project" value="UniProtKB-SubCell"/>
</dbReference>
<feature type="compositionally biased region" description="Basic and acidic residues" evidence="6">
    <location>
        <begin position="200"/>
        <end position="213"/>
    </location>
</feature>